<dbReference type="InterPro" id="IPR027417">
    <property type="entry name" value="P-loop_NTPase"/>
</dbReference>
<keyword evidence="12" id="KW-1185">Reference proteome</keyword>
<dbReference type="NCBIfam" id="TIGR00231">
    <property type="entry name" value="small_GTP"/>
    <property type="match status" value="1"/>
</dbReference>
<dbReference type="GO" id="GO:0005886">
    <property type="term" value="C:plasma membrane"/>
    <property type="evidence" value="ECO:0007669"/>
    <property type="project" value="UniProtKB-SubCell"/>
</dbReference>
<gene>
    <name evidence="11" type="ORF">OFUS_LOCUS20134</name>
</gene>
<keyword evidence="3" id="KW-0488">Methylation</keyword>
<comment type="caution">
    <text evidence="11">The sequence shown here is derived from an EMBL/GenBank/DDBJ whole genome shotgun (WGS) entry which is preliminary data.</text>
</comment>
<evidence type="ECO:0000256" key="4">
    <source>
        <dbReference type="ARBA" id="ARBA00022741"/>
    </source>
</evidence>
<evidence type="ECO:0000256" key="8">
    <source>
        <dbReference type="ARBA" id="ARBA00023289"/>
    </source>
</evidence>
<dbReference type="Proteomes" id="UP000749559">
    <property type="component" value="Unassembled WGS sequence"/>
</dbReference>
<feature type="region of interest" description="Disordered" evidence="10">
    <location>
        <begin position="150"/>
        <end position="336"/>
    </location>
</feature>
<evidence type="ECO:0000256" key="6">
    <source>
        <dbReference type="ARBA" id="ARBA00023136"/>
    </source>
</evidence>
<proteinExistence type="inferred from homology"/>
<evidence type="ECO:0000313" key="11">
    <source>
        <dbReference type="EMBL" id="CAH1795618.1"/>
    </source>
</evidence>
<feature type="compositionally biased region" description="Basic residues" evidence="10">
    <location>
        <begin position="286"/>
        <end position="295"/>
    </location>
</feature>
<name>A0A8S4PPJ1_OWEFU</name>
<dbReference type="EMBL" id="CAIIXF020000009">
    <property type="protein sequence ID" value="CAH1795618.1"/>
    <property type="molecule type" value="Genomic_DNA"/>
</dbReference>
<evidence type="ECO:0000256" key="10">
    <source>
        <dbReference type="SAM" id="MobiDB-lite"/>
    </source>
</evidence>
<keyword evidence="4" id="KW-0547">Nucleotide-binding</keyword>
<keyword evidence="6" id="KW-0472">Membrane</keyword>
<dbReference type="OrthoDB" id="265044at2759"/>
<dbReference type="PROSITE" id="PS51420">
    <property type="entry name" value="RHO"/>
    <property type="match status" value="1"/>
</dbReference>
<dbReference type="Pfam" id="PF00071">
    <property type="entry name" value="Ras"/>
    <property type="match status" value="1"/>
</dbReference>
<dbReference type="PROSITE" id="PS51419">
    <property type="entry name" value="RAB"/>
    <property type="match status" value="1"/>
</dbReference>
<evidence type="ECO:0000313" key="12">
    <source>
        <dbReference type="Proteomes" id="UP000749559"/>
    </source>
</evidence>
<dbReference type="FunFam" id="3.40.50.300:FF:000475">
    <property type="entry name" value="GTP-binding protein Rhes"/>
    <property type="match status" value="1"/>
</dbReference>
<dbReference type="InterPro" id="IPR052236">
    <property type="entry name" value="Small_GTPase_RasD"/>
</dbReference>
<sequence>MERPKVYSYYQLQSNDLKRVIETSLTESNSVSKKLEKCLMEQSQHIWAPRRHSSAITPQSFVPPKLNRRVSDGQFHFNPSHSESDTSSFRARLNKEFESARMNVKHATGAVKQKKERSNDDNILENYVFEKVKYAGDREKETVSYNFDSDIATNKTSGGLGLNDDDDDDDADDIFDIPEGHATIHRPRWGSGSFERRRRSSSSSVGSSSGSSRSISPLAKSDSTAFEFQQNRIRHESIEEESVPNENEENKLKGDHSEQHAQASGFETRTDKNVQSDAHISIARERARHRARSRKRTDSEDHGASLRSSRRGSNVSDVSNASKSSTSSNSSSEGSKTFSTEHFRICIMGGASVGKSSIISQFLYDKFLEDYNQTVEDFYRGEYEIYGHKMILDIIDTSGAFSFPAMRNLSIQTSDAFILVYAVDNPQSFEEVKALRTMIMEERIDGSAPVVIVGNKADIGGSKRKVSTEDVYSIATDEWSHGYVEASAKENQNIVGIFKEVLIQSNIQYALSPAVTRRRQSMPADAHKKQIKTIEELKKQRRNTTSCTIS</sequence>
<evidence type="ECO:0000256" key="9">
    <source>
        <dbReference type="ARBA" id="ARBA00038061"/>
    </source>
</evidence>
<dbReference type="PRINTS" id="PR00449">
    <property type="entry name" value="RASTRNSFRMNG"/>
</dbReference>
<dbReference type="PROSITE" id="PS51421">
    <property type="entry name" value="RAS"/>
    <property type="match status" value="1"/>
</dbReference>
<evidence type="ECO:0000256" key="1">
    <source>
        <dbReference type="ARBA" id="ARBA00004193"/>
    </source>
</evidence>
<feature type="compositionally biased region" description="Polar residues" evidence="10">
    <location>
        <begin position="221"/>
        <end position="231"/>
    </location>
</feature>
<dbReference type="PANTHER" id="PTHR46149:SF7">
    <property type="entry name" value="GTP-BINDING PROTEIN DI-RAS2"/>
    <property type="match status" value="1"/>
</dbReference>
<feature type="compositionally biased region" description="Low complexity" evidence="10">
    <location>
        <begin position="201"/>
        <end position="216"/>
    </location>
</feature>
<dbReference type="PANTHER" id="PTHR46149">
    <property type="entry name" value="MIP08469P"/>
    <property type="match status" value="1"/>
</dbReference>
<dbReference type="SMART" id="SM00174">
    <property type="entry name" value="RHO"/>
    <property type="match status" value="1"/>
</dbReference>
<dbReference type="InterPro" id="IPR001806">
    <property type="entry name" value="Small_GTPase"/>
</dbReference>
<evidence type="ECO:0000256" key="7">
    <source>
        <dbReference type="ARBA" id="ARBA00023288"/>
    </source>
</evidence>
<evidence type="ECO:0000256" key="3">
    <source>
        <dbReference type="ARBA" id="ARBA00022481"/>
    </source>
</evidence>
<keyword evidence="7" id="KW-0449">Lipoprotein</keyword>
<evidence type="ECO:0000256" key="2">
    <source>
        <dbReference type="ARBA" id="ARBA00022475"/>
    </source>
</evidence>
<feature type="compositionally biased region" description="Low complexity" evidence="10">
    <location>
        <begin position="313"/>
        <end position="336"/>
    </location>
</feature>
<dbReference type="AlphaFoldDB" id="A0A8S4PPJ1"/>
<reference evidence="11" key="1">
    <citation type="submission" date="2022-03" db="EMBL/GenBank/DDBJ databases">
        <authorList>
            <person name="Martin C."/>
        </authorList>
    </citation>
    <scope>NUCLEOTIDE SEQUENCE</scope>
</reference>
<dbReference type="SMART" id="SM00173">
    <property type="entry name" value="RAS"/>
    <property type="match status" value="1"/>
</dbReference>
<keyword evidence="8" id="KW-0636">Prenylation</keyword>
<comment type="subcellular location">
    <subcellularLocation>
        <location evidence="1">Cell membrane</location>
        <topology evidence="1">Lipid-anchor</topology>
    </subcellularLocation>
</comment>
<organism evidence="11 12">
    <name type="scientific">Owenia fusiformis</name>
    <name type="common">Polychaete worm</name>
    <dbReference type="NCBI Taxonomy" id="6347"/>
    <lineage>
        <taxon>Eukaryota</taxon>
        <taxon>Metazoa</taxon>
        <taxon>Spiralia</taxon>
        <taxon>Lophotrochozoa</taxon>
        <taxon>Annelida</taxon>
        <taxon>Polychaeta</taxon>
        <taxon>Sedentaria</taxon>
        <taxon>Canalipalpata</taxon>
        <taxon>Sabellida</taxon>
        <taxon>Oweniida</taxon>
        <taxon>Oweniidae</taxon>
        <taxon>Owenia</taxon>
    </lineage>
</organism>
<dbReference type="GO" id="GO:0005525">
    <property type="term" value="F:GTP binding"/>
    <property type="evidence" value="ECO:0007669"/>
    <property type="project" value="UniProtKB-KW"/>
</dbReference>
<dbReference type="GO" id="GO:0003924">
    <property type="term" value="F:GTPase activity"/>
    <property type="evidence" value="ECO:0007669"/>
    <property type="project" value="InterPro"/>
</dbReference>
<feature type="compositionally biased region" description="Acidic residues" evidence="10">
    <location>
        <begin position="238"/>
        <end position="247"/>
    </location>
</feature>
<dbReference type="Gene3D" id="3.40.50.300">
    <property type="entry name" value="P-loop containing nucleotide triphosphate hydrolases"/>
    <property type="match status" value="1"/>
</dbReference>
<keyword evidence="5" id="KW-0342">GTP-binding</keyword>
<protein>
    <submittedName>
        <fullName evidence="11">Uncharacterized protein</fullName>
    </submittedName>
</protein>
<dbReference type="InterPro" id="IPR005225">
    <property type="entry name" value="Small_GTP-bd"/>
</dbReference>
<feature type="compositionally biased region" description="Basic and acidic residues" evidence="10">
    <location>
        <begin position="248"/>
        <end position="259"/>
    </location>
</feature>
<dbReference type="SMART" id="SM00175">
    <property type="entry name" value="RAB"/>
    <property type="match status" value="1"/>
</dbReference>
<dbReference type="SUPFAM" id="SSF52540">
    <property type="entry name" value="P-loop containing nucleoside triphosphate hydrolases"/>
    <property type="match status" value="1"/>
</dbReference>
<keyword evidence="2" id="KW-1003">Cell membrane</keyword>
<feature type="compositionally biased region" description="Acidic residues" evidence="10">
    <location>
        <begin position="163"/>
        <end position="176"/>
    </location>
</feature>
<accession>A0A8S4PPJ1</accession>
<evidence type="ECO:0000256" key="5">
    <source>
        <dbReference type="ARBA" id="ARBA00023134"/>
    </source>
</evidence>
<comment type="similarity">
    <text evidence="9">Belongs to the small GTPase superfamily. RasD family.</text>
</comment>